<reference evidence="8" key="2">
    <citation type="journal article" date="2022" name="Microb. Genom.">
        <title>A chromosome-scale genome assembly of the tomato pathogen Cladosporium fulvum reveals a compartmentalized genome architecture and the presence of a dispensable chromosome.</title>
        <authorList>
            <person name="Zaccaron A.Z."/>
            <person name="Chen L.H."/>
            <person name="Samaras A."/>
            <person name="Stergiopoulos I."/>
        </authorList>
    </citation>
    <scope>NUCLEOTIDE SEQUENCE</scope>
    <source>
        <strain evidence="8">Race5_Kim</strain>
    </source>
</reference>
<feature type="domain" description="Plastocyanin-like" evidence="6">
    <location>
        <begin position="317"/>
        <end position="387"/>
    </location>
</feature>
<evidence type="ECO:0000313" key="8">
    <source>
        <dbReference type="EMBL" id="UJO20879.1"/>
    </source>
</evidence>
<dbReference type="InterPro" id="IPR011706">
    <property type="entry name" value="Cu-oxidase_C"/>
</dbReference>
<dbReference type="InterPro" id="IPR045087">
    <property type="entry name" value="Cu-oxidase_fam"/>
</dbReference>
<feature type="domain" description="Plastocyanin-like" evidence="7">
    <location>
        <begin position="5"/>
        <end position="61"/>
    </location>
</feature>
<comment type="similarity">
    <text evidence="1">Belongs to the multicopper oxidase family.</text>
</comment>
<dbReference type="GO" id="GO:0016491">
    <property type="term" value="F:oxidoreductase activity"/>
    <property type="evidence" value="ECO:0007669"/>
    <property type="project" value="UniProtKB-KW"/>
</dbReference>
<dbReference type="KEGG" id="ffu:CLAFUR5_11003"/>
<dbReference type="InterPro" id="IPR001117">
    <property type="entry name" value="Cu-oxidase_2nd"/>
</dbReference>
<evidence type="ECO:0000259" key="5">
    <source>
        <dbReference type="Pfam" id="PF00394"/>
    </source>
</evidence>
<accession>A0A9Q8PE34</accession>
<protein>
    <submittedName>
        <fullName evidence="8">Iron transport multicopper oxidase FET3</fullName>
    </submittedName>
</protein>
<dbReference type="SUPFAM" id="SSF49503">
    <property type="entry name" value="Cupredoxins"/>
    <property type="match status" value="3"/>
</dbReference>
<evidence type="ECO:0000256" key="1">
    <source>
        <dbReference type="ARBA" id="ARBA00010609"/>
    </source>
</evidence>
<dbReference type="Pfam" id="PF07731">
    <property type="entry name" value="Cu-oxidase_2"/>
    <property type="match status" value="1"/>
</dbReference>
<dbReference type="GeneID" id="71990881"/>
<dbReference type="OrthoDB" id="2121828at2759"/>
<dbReference type="AlphaFoldDB" id="A0A9Q8PE34"/>
<dbReference type="InterPro" id="IPR011707">
    <property type="entry name" value="Cu-oxidase-like_N"/>
</dbReference>
<evidence type="ECO:0000256" key="4">
    <source>
        <dbReference type="ARBA" id="ARBA00023008"/>
    </source>
</evidence>
<dbReference type="RefSeq" id="XP_047765245.1">
    <property type="nucleotide sequence ID" value="XM_047910151.1"/>
</dbReference>
<dbReference type="Gene3D" id="2.60.40.420">
    <property type="entry name" value="Cupredoxins - blue copper proteins"/>
    <property type="match status" value="3"/>
</dbReference>
<dbReference type="Pfam" id="PF00394">
    <property type="entry name" value="Cu-oxidase"/>
    <property type="match status" value="1"/>
</dbReference>
<dbReference type="Pfam" id="PF07732">
    <property type="entry name" value="Cu-oxidase_3"/>
    <property type="match status" value="1"/>
</dbReference>
<dbReference type="PANTHER" id="PTHR11709">
    <property type="entry name" value="MULTI-COPPER OXIDASE"/>
    <property type="match status" value="1"/>
</dbReference>
<keyword evidence="2" id="KW-0479">Metal-binding</keyword>
<feature type="domain" description="Plastocyanin-like" evidence="5">
    <location>
        <begin position="73"/>
        <end position="205"/>
    </location>
</feature>
<sequence length="390" mass="43062">MAYNRMDGAAGITQAPIEPGHDFTYDFTIGADEQGTFWWHAHDGAQRADGLYGGFVVHEPSRQDVGQVLDAEHLLLLGDWYHRSAEDALHYSMHPGAFGLESVPDSVLVNGFGSYACADAVPARPVDCIDSKHIASSLNLDVSKRNVLRIVNVGVYAGVSMSLVGSLLTPLRVDAGRPISAAASKSVGVLHPGERMDLLVQHQQDEADQLRSLIVALDDTRLKPNSRHESAVYETFDIQNVEPAHNQASSLPAQADHTIVLYTLTQKLAHLDNEPRGFINHSTWARPSLPLVDLPRSQWEKTLFVSQIKYNSASPLCVDIVLNNLDEDWHPFHLHGHDFWVLSTYSSNLNWGSYNPYEDATPPGGQYVLASAVKKDTFDVPRRGYAVHGW</sequence>
<dbReference type="PANTHER" id="PTHR11709:SF394">
    <property type="entry name" value="FI03373P-RELATED"/>
    <property type="match status" value="1"/>
</dbReference>
<name>A0A9Q8PE34_PASFU</name>
<keyword evidence="9" id="KW-1185">Reference proteome</keyword>
<organism evidence="8 9">
    <name type="scientific">Passalora fulva</name>
    <name type="common">Tomato leaf mold</name>
    <name type="synonym">Cladosporium fulvum</name>
    <dbReference type="NCBI Taxonomy" id="5499"/>
    <lineage>
        <taxon>Eukaryota</taxon>
        <taxon>Fungi</taxon>
        <taxon>Dikarya</taxon>
        <taxon>Ascomycota</taxon>
        <taxon>Pezizomycotina</taxon>
        <taxon>Dothideomycetes</taxon>
        <taxon>Dothideomycetidae</taxon>
        <taxon>Mycosphaerellales</taxon>
        <taxon>Mycosphaerellaceae</taxon>
        <taxon>Fulvia</taxon>
    </lineage>
</organism>
<dbReference type="EMBL" id="CP090170">
    <property type="protein sequence ID" value="UJO20879.1"/>
    <property type="molecule type" value="Genomic_DNA"/>
</dbReference>
<keyword evidence="4" id="KW-0186">Copper</keyword>
<evidence type="ECO:0000259" key="6">
    <source>
        <dbReference type="Pfam" id="PF07731"/>
    </source>
</evidence>
<gene>
    <name evidence="8" type="ORF">CLAFUR5_11003</name>
</gene>
<evidence type="ECO:0000259" key="7">
    <source>
        <dbReference type="Pfam" id="PF07732"/>
    </source>
</evidence>
<reference evidence="8" key="1">
    <citation type="submission" date="2021-12" db="EMBL/GenBank/DDBJ databases">
        <authorList>
            <person name="Zaccaron A."/>
            <person name="Stergiopoulos I."/>
        </authorList>
    </citation>
    <scope>NUCLEOTIDE SEQUENCE</scope>
    <source>
        <strain evidence="8">Race5_Kim</strain>
    </source>
</reference>
<dbReference type="CDD" id="cd04205">
    <property type="entry name" value="CuRO_2_LCC_like"/>
    <property type="match status" value="1"/>
</dbReference>
<evidence type="ECO:0000313" key="9">
    <source>
        <dbReference type="Proteomes" id="UP000756132"/>
    </source>
</evidence>
<dbReference type="InterPro" id="IPR008972">
    <property type="entry name" value="Cupredoxin"/>
</dbReference>
<evidence type="ECO:0000256" key="3">
    <source>
        <dbReference type="ARBA" id="ARBA00023002"/>
    </source>
</evidence>
<keyword evidence="3" id="KW-0560">Oxidoreductase</keyword>
<dbReference type="Proteomes" id="UP000756132">
    <property type="component" value="Chromosome 8"/>
</dbReference>
<proteinExistence type="inferred from homology"/>
<dbReference type="GO" id="GO:0005507">
    <property type="term" value="F:copper ion binding"/>
    <property type="evidence" value="ECO:0007669"/>
    <property type="project" value="InterPro"/>
</dbReference>
<evidence type="ECO:0000256" key="2">
    <source>
        <dbReference type="ARBA" id="ARBA00022723"/>
    </source>
</evidence>